<dbReference type="SMART" id="SM00487">
    <property type="entry name" value="DEXDc"/>
    <property type="match status" value="1"/>
</dbReference>
<evidence type="ECO:0000259" key="4">
    <source>
        <dbReference type="PROSITE" id="PS51194"/>
    </source>
</evidence>
<keyword evidence="5" id="KW-0378">Hydrolase</keyword>
<dbReference type="RefSeq" id="WP_002730574.1">
    <property type="nucleotide sequence ID" value="NZ_CAHP01000042.1"/>
</dbReference>
<dbReference type="Pfam" id="PF00271">
    <property type="entry name" value="Helicase_C"/>
    <property type="match status" value="1"/>
</dbReference>
<evidence type="ECO:0000313" key="6">
    <source>
        <dbReference type="Proteomes" id="UP000004169"/>
    </source>
</evidence>
<keyword evidence="2" id="KW-0067">ATP-binding</keyword>
<feature type="domain" description="Helicase C-terminal" evidence="4">
    <location>
        <begin position="230"/>
        <end position="381"/>
    </location>
</feature>
<accession>H8FWN5</accession>
<evidence type="ECO:0000259" key="3">
    <source>
        <dbReference type="PROSITE" id="PS51192"/>
    </source>
</evidence>
<evidence type="ECO:0000313" key="5">
    <source>
        <dbReference type="EMBL" id="CCG42773.1"/>
    </source>
</evidence>
<dbReference type="EMBL" id="CAHP01000042">
    <property type="protein sequence ID" value="CCG42773.1"/>
    <property type="molecule type" value="Genomic_DNA"/>
</dbReference>
<dbReference type="Gene3D" id="3.40.50.300">
    <property type="entry name" value="P-loop containing nucleotide triphosphate hydrolases"/>
    <property type="match status" value="2"/>
</dbReference>
<evidence type="ECO:0000256" key="2">
    <source>
        <dbReference type="ARBA" id="ARBA00022840"/>
    </source>
</evidence>
<protein>
    <submittedName>
        <fullName evidence="5">DEAD/DEAH box helicase domain protein</fullName>
    </submittedName>
</protein>
<dbReference type="SUPFAM" id="SSF52540">
    <property type="entry name" value="P-loop containing nucleoside triphosphate hydrolases"/>
    <property type="match status" value="1"/>
</dbReference>
<dbReference type="GO" id="GO:0003677">
    <property type="term" value="F:DNA binding"/>
    <property type="evidence" value="ECO:0007669"/>
    <property type="project" value="TreeGrafter"/>
</dbReference>
<dbReference type="PANTHER" id="PTHR47962:SF5">
    <property type="entry name" value="ATP-DEPENDENT HELICASE LHR-RELATED"/>
    <property type="match status" value="1"/>
</dbReference>
<comment type="caution">
    <text evidence="5">The sequence shown here is derived from an EMBL/GenBank/DDBJ whole genome shotgun (WGS) entry which is preliminary data.</text>
</comment>
<dbReference type="Proteomes" id="UP000004169">
    <property type="component" value="Unassembled WGS sequence"/>
</dbReference>
<dbReference type="AlphaFoldDB" id="H8FWN5"/>
<feature type="domain" description="Helicase ATP-binding" evidence="3">
    <location>
        <begin position="32"/>
        <end position="211"/>
    </location>
</feature>
<keyword evidence="5" id="KW-0347">Helicase</keyword>
<dbReference type="GO" id="GO:0004386">
    <property type="term" value="F:helicase activity"/>
    <property type="evidence" value="ECO:0007669"/>
    <property type="project" value="UniProtKB-KW"/>
</dbReference>
<dbReference type="GO" id="GO:0005524">
    <property type="term" value="F:ATP binding"/>
    <property type="evidence" value="ECO:0007669"/>
    <property type="project" value="UniProtKB-KW"/>
</dbReference>
<dbReference type="eggNOG" id="COG1201">
    <property type="taxonomic scope" value="Bacteria"/>
</dbReference>
<gene>
    <name evidence="5" type="ORF">PHAMO_470023</name>
</gene>
<proteinExistence type="predicted"/>
<dbReference type="InterPro" id="IPR001650">
    <property type="entry name" value="Helicase_C-like"/>
</dbReference>
<dbReference type="Pfam" id="PF00270">
    <property type="entry name" value="DEAD"/>
    <property type="match status" value="1"/>
</dbReference>
<name>H8FWN5_MAGML</name>
<sequence>MTPFERLHPSLQYHIVNTLGWPGLRPSQAEAIEPVVTGKNALLLAPTAGGKTEAASFPILSRMLTENWRGVSVLYVCPIRALLNNLEPRLAQYAGLVGRRAALWHGDVGQGQKRKVLRELPDLLLITPESIEGMLVSRRVEHEALFAGLQAVVVDELHAFAGDDRGWHLLAIIARLERLVGRPLQRVGLSATVGNPEELAEWLTVGRPVVVAGRSTVSTDADVTLDHVGSLDNAALLLSRLHRGEKRLVFCDSRGKVEQLAAGLQAGGVRTFVSHSSLGADARRQAEEAFARERDCVIVATSTLELGLDVGDLDRVVQIDAPSTVSSFLQRMGRTGRRPGSRRNCLFLTTSEKAFLHAAGLVRLWSEGYVEPVKPPATPLHLHAQQIMAMILQDGGLPESEVQPRLAGAFGAVDEGDTRAILGHMLVTGVLASDGGVLGIGPTGEKLFGRRNFLELLAAFTAPSMVTVMHGRQELGQVDPVSLTARADQPSVLLLAGRHWQVASIDWRRRIAWAEPAAGAGKSRWLGSSRALHFDLCRAIQRCLAEGQVPCTLSKRGTTRLATLVEEFSFLDGRAQAILAEEGSIHWWTFAGGRANAALALAIANDQCRVRRSDDFGLDLDGHPPSLDAADLTNALENADGVDLGHEISGLKFSACLPLILARDVVLRRRFDLDGAMQVVVSKISF</sequence>
<organism evidence="5 6">
    <name type="scientific">Magnetospirillum molischianum DSM 120</name>
    <dbReference type="NCBI Taxonomy" id="1150626"/>
    <lineage>
        <taxon>Bacteria</taxon>
        <taxon>Pseudomonadati</taxon>
        <taxon>Pseudomonadota</taxon>
        <taxon>Alphaproteobacteria</taxon>
        <taxon>Rhodospirillales</taxon>
        <taxon>Rhodospirillaceae</taxon>
        <taxon>Magnetospirillum</taxon>
    </lineage>
</organism>
<dbReference type="OrthoDB" id="9815222at2"/>
<dbReference type="InterPro" id="IPR052511">
    <property type="entry name" value="ATP-dep_Helicase"/>
</dbReference>
<dbReference type="PROSITE" id="PS51194">
    <property type="entry name" value="HELICASE_CTER"/>
    <property type="match status" value="1"/>
</dbReference>
<keyword evidence="6" id="KW-1185">Reference proteome</keyword>
<dbReference type="InterPro" id="IPR011545">
    <property type="entry name" value="DEAD/DEAH_box_helicase_dom"/>
</dbReference>
<dbReference type="InterPro" id="IPR014001">
    <property type="entry name" value="Helicase_ATP-bd"/>
</dbReference>
<dbReference type="PANTHER" id="PTHR47962">
    <property type="entry name" value="ATP-DEPENDENT HELICASE LHR-RELATED-RELATED"/>
    <property type="match status" value="1"/>
</dbReference>
<dbReference type="PROSITE" id="PS51192">
    <property type="entry name" value="HELICASE_ATP_BIND_1"/>
    <property type="match status" value="1"/>
</dbReference>
<evidence type="ECO:0000256" key="1">
    <source>
        <dbReference type="ARBA" id="ARBA00022741"/>
    </source>
</evidence>
<dbReference type="InterPro" id="IPR027417">
    <property type="entry name" value="P-loop_NTPase"/>
</dbReference>
<dbReference type="GO" id="GO:0016887">
    <property type="term" value="F:ATP hydrolysis activity"/>
    <property type="evidence" value="ECO:0007669"/>
    <property type="project" value="TreeGrafter"/>
</dbReference>
<keyword evidence="1" id="KW-0547">Nucleotide-binding</keyword>
<dbReference type="SMART" id="SM00490">
    <property type="entry name" value="HELICc"/>
    <property type="match status" value="1"/>
</dbReference>
<dbReference type="STRING" id="1150626.PHAMO_470023"/>
<reference evidence="5 6" key="1">
    <citation type="journal article" date="2012" name="J. Bacteriol.">
        <title>Draft Genome Sequence of the Purple Photosynthetic Bacterium Phaeospirillum molischianum DSM120, a Particularly Versatile Bacterium.</title>
        <authorList>
            <person name="Duquesne K."/>
            <person name="Prima V."/>
            <person name="Ji B."/>
            <person name="Rouy Z."/>
            <person name="Medigue C."/>
            <person name="Talla E."/>
            <person name="Sturgis J.N."/>
        </authorList>
    </citation>
    <scope>NUCLEOTIDE SEQUENCE [LARGE SCALE GENOMIC DNA]</scope>
    <source>
        <strain evidence="6">DSM120</strain>
    </source>
</reference>